<dbReference type="Pfam" id="PF04784">
    <property type="entry name" value="DUF547"/>
    <property type="match status" value="1"/>
</dbReference>
<feature type="domain" description="DUF547" evidence="1">
    <location>
        <begin position="103"/>
        <end position="220"/>
    </location>
</feature>
<gene>
    <name evidence="2" type="ORF">D0Y50_07695</name>
</gene>
<evidence type="ECO:0000313" key="3">
    <source>
        <dbReference type="Proteomes" id="UP000262073"/>
    </source>
</evidence>
<dbReference type="PANTHER" id="PTHR46361">
    <property type="entry name" value="ELECTRON CARRIER/ PROTEIN DISULFIDE OXIDOREDUCTASE"/>
    <property type="match status" value="1"/>
</dbReference>
<protein>
    <submittedName>
        <fullName evidence="2">DUF547 domain-containing protein</fullName>
    </submittedName>
</protein>
<reference evidence="2 3" key="1">
    <citation type="submission" date="2018-08" db="EMBL/GenBank/DDBJ databases">
        <title>Salinimonas sediminis sp. nov., a piezophilic bacterium isolated from a deep-sea sediment sample from the New Britain Trench.</title>
        <authorList>
            <person name="Cao J."/>
        </authorList>
    </citation>
    <scope>NUCLEOTIDE SEQUENCE [LARGE SCALE GENOMIC DNA]</scope>
    <source>
        <strain evidence="2 3">N102</strain>
    </source>
</reference>
<proteinExistence type="predicted"/>
<sequence>METSLMRYLISGFVLLVFSLGNLAAATTLFDMPSADTSPATVFEVTLHGPWDSMLKRYVVSVSSEANQQHQATRVDYQRWHANPKALTRYLQALAQVERVQYQQWSARQQLAFLINAYNAHTVAVILKHYPKLDSIKDIGGLFSSAWDQPVGQLLGQARTLDDIEHGMIRGNSSTFDGFAEPRIHFAVNCASIGCPALRREAYISTKLDAQLNSQTRQFLADRSRNRVTPDALYLSKLFDWYEDDFLAPATGSDSARPRHTLTPFLTTYADALQFDTAAQQALANGELAIRYTRYNWALNDLHE</sequence>
<dbReference type="InterPro" id="IPR006869">
    <property type="entry name" value="DUF547"/>
</dbReference>
<organism evidence="2 3">
    <name type="scientific">Salinimonas sediminis</name>
    <dbReference type="NCBI Taxonomy" id="2303538"/>
    <lineage>
        <taxon>Bacteria</taxon>
        <taxon>Pseudomonadati</taxon>
        <taxon>Pseudomonadota</taxon>
        <taxon>Gammaproteobacteria</taxon>
        <taxon>Alteromonadales</taxon>
        <taxon>Alteromonadaceae</taxon>
        <taxon>Alteromonas/Salinimonas group</taxon>
        <taxon>Salinimonas</taxon>
    </lineage>
</organism>
<evidence type="ECO:0000259" key="1">
    <source>
        <dbReference type="Pfam" id="PF04784"/>
    </source>
</evidence>
<dbReference type="PANTHER" id="PTHR46361:SF5">
    <property type="entry name" value="DEP DOMAIN-CONTAINING PROTEIN"/>
    <property type="match status" value="1"/>
</dbReference>
<keyword evidence="3" id="KW-1185">Reference proteome</keyword>
<dbReference type="EMBL" id="CP031769">
    <property type="protein sequence ID" value="AXR06258.1"/>
    <property type="molecule type" value="Genomic_DNA"/>
</dbReference>
<evidence type="ECO:0000313" key="2">
    <source>
        <dbReference type="EMBL" id="AXR06258.1"/>
    </source>
</evidence>
<accession>A0A346NL51</accession>
<dbReference type="Proteomes" id="UP000262073">
    <property type="component" value="Chromosome"/>
</dbReference>
<dbReference type="OrthoDB" id="526867at2"/>
<name>A0A346NL51_9ALTE</name>
<dbReference type="KEGG" id="salm:D0Y50_07695"/>
<dbReference type="RefSeq" id="WP_117316274.1">
    <property type="nucleotide sequence ID" value="NZ_CP031769.1"/>
</dbReference>
<dbReference type="AlphaFoldDB" id="A0A346NL51"/>